<dbReference type="EMBL" id="BARU01006503">
    <property type="protein sequence ID" value="GAH47390.1"/>
    <property type="molecule type" value="Genomic_DNA"/>
</dbReference>
<name>X1GR91_9ZZZZ</name>
<protein>
    <submittedName>
        <fullName evidence="1">Uncharacterized protein</fullName>
    </submittedName>
</protein>
<accession>X1GR91</accession>
<sequence>MDKKINVKVIFLKEERNISVLEEELLEKFEAFLETASECRAVDFNYYCALKKLFEEGEIEIKLKAKKENYTYDLDKKNR</sequence>
<reference evidence="1" key="1">
    <citation type="journal article" date="2014" name="Front. Microbiol.">
        <title>High frequency of phylogenetically diverse reductive dehalogenase-homologous genes in deep subseafloor sedimentary metagenomes.</title>
        <authorList>
            <person name="Kawai M."/>
            <person name="Futagami T."/>
            <person name="Toyoda A."/>
            <person name="Takaki Y."/>
            <person name="Nishi S."/>
            <person name="Hori S."/>
            <person name="Arai W."/>
            <person name="Tsubouchi T."/>
            <person name="Morono Y."/>
            <person name="Uchiyama I."/>
            <person name="Ito T."/>
            <person name="Fujiyama A."/>
            <person name="Inagaki F."/>
            <person name="Takami H."/>
        </authorList>
    </citation>
    <scope>NUCLEOTIDE SEQUENCE</scope>
    <source>
        <strain evidence="1">Expedition CK06-06</strain>
    </source>
</reference>
<comment type="caution">
    <text evidence="1">The sequence shown here is derived from an EMBL/GenBank/DDBJ whole genome shotgun (WGS) entry which is preliminary data.</text>
</comment>
<organism evidence="1">
    <name type="scientific">marine sediment metagenome</name>
    <dbReference type="NCBI Taxonomy" id="412755"/>
    <lineage>
        <taxon>unclassified sequences</taxon>
        <taxon>metagenomes</taxon>
        <taxon>ecological metagenomes</taxon>
    </lineage>
</organism>
<feature type="non-terminal residue" evidence="1">
    <location>
        <position position="79"/>
    </location>
</feature>
<proteinExistence type="predicted"/>
<gene>
    <name evidence="1" type="ORF">S03H2_12796</name>
</gene>
<dbReference type="AlphaFoldDB" id="X1GR91"/>
<evidence type="ECO:0000313" key="1">
    <source>
        <dbReference type="EMBL" id="GAH47390.1"/>
    </source>
</evidence>